<evidence type="ECO:0000313" key="2">
    <source>
        <dbReference type="Proteomes" id="UP000244603"/>
    </source>
</evidence>
<reference evidence="1 2" key="1">
    <citation type="submission" date="2018-03" db="EMBL/GenBank/DDBJ databases">
        <title>Isolation,the biological characteristics and genomics of two new strains of lysate Staphylococcus aureus phage.</title>
        <authorList>
            <person name="Jin X."/>
            <person name="Zhang C."/>
            <person name="Wang X."/>
            <person name="Zhong J."/>
        </authorList>
    </citation>
    <scope>NUCLEOTIDE SEQUENCE [LARGE SCALE GENOMIC DNA]</scope>
</reference>
<sequence>MDYTKYRLAYNGGSMTTQGAKDFCLKVNDIIEAADIEPYTPSKNKKINDKTALGNRDIARMIVAKDSEAIINSDVRVFNAELSPGTLIESGQVLGMYDMSNIIYKTIETLKEENHSSDYILNAVQTICGYEMSKDFILYDTDIRYHEEPETGYRRSSFKHQYQRGLGMKLMGNDDGYIRFETLQDTLDKLLKTKTQIYSVSMDDEGNIDEINTIFQGEVEQ</sequence>
<protein>
    <recommendedName>
        <fullName evidence="3">Nucleoside 2-deoxyribosyltransferase</fullName>
    </recommendedName>
</protein>
<evidence type="ECO:0008006" key="3">
    <source>
        <dbReference type="Google" id="ProtNLM"/>
    </source>
</evidence>
<proteinExistence type="predicted"/>
<gene>
    <name evidence="1" type="ORF">phiSABS2_149</name>
</gene>
<name>A0A2R3ZXZ4_9CAUD</name>
<dbReference type="EMBL" id="MH028956">
    <property type="protein sequence ID" value="AVR55593.1"/>
    <property type="molecule type" value="Genomic_DNA"/>
</dbReference>
<keyword evidence="2" id="KW-1185">Reference proteome</keyword>
<accession>A0A2R3ZXZ4</accession>
<dbReference type="Gene3D" id="3.40.50.450">
    <property type="match status" value="1"/>
</dbReference>
<organism evidence="1 2">
    <name type="scientific">Staphylococcus phage phiSA_BS2</name>
    <dbReference type="NCBI Taxonomy" id="2126724"/>
    <lineage>
        <taxon>Viruses</taxon>
        <taxon>Duplodnaviria</taxon>
        <taxon>Heunggongvirae</taxon>
        <taxon>Uroviricota</taxon>
        <taxon>Caudoviricetes</taxon>
        <taxon>Herelleviridae</taxon>
        <taxon>Twortvirinae</taxon>
        <taxon>Baoshanvirus</taxon>
        <taxon>Baoshanvirus BS2</taxon>
    </lineage>
</organism>
<dbReference type="Proteomes" id="UP000244603">
    <property type="component" value="Segment"/>
</dbReference>
<evidence type="ECO:0000313" key="1">
    <source>
        <dbReference type="EMBL" id="AVR55593.1"/>
    </source>
</evidence>